<protein>
    <submittedName>
        <fullName evidence="4">Flavodoxin</fullName>
    </submittedName>
</protein>
<evidence type="ECO:0000256" key="1">
    <source>
        <dbReference type="ARBA" id="ARBA00022630"/>
    </source>
</evidence>
<name>A0A3G1KZW3_FORW1</name>
<dbReference type="SUPFAM" id="SSF52218">
    <property type="entry name" value="Flavoproteins"/>
    <property type="match status" value="1"/>
</dbReference>
<dbReference type="InterPro" id="IPR051796">
    <property type="entry name" value="ISF_SsuE-like"/>
</dbReference>
<dbReference type="AlphaFoldDB" id="A0A3G1KZW3"/>
<organism evidence="4 5">
    <name type="scientific">Formimonas warabiya</name>
    <dbReference type="NCBI Taxonomy" id="1761012"/>
    <lineage>
        <taxon>Bacteria</taxon>
        <taxon>Bacillati</taxon>
        <taxon>Bacillota</taxon>
        <taxon>Clostridia</taxon>
        <taxon>Eubacteriales</taxon>
        <taxon>Peptococcaceae</taxon>
        <taxon>Candidatus Formimonas</taxon>
    </lineage>
</organism>
<proteinExistence type="predicted"/>
<dbReference type="RefSeq" id="WP_148137329.1">
    <property type="nucleotide sequence ID" value="NZ_CP017634.1"/>
</dbReference>
<evidence type="ECO:0000256" key="2">
    <source>
        <dbReference type="ARBA" id="ARBA00022643"/>
    </source>
</evidence>
<evidence type="ECO:0000313" key="4">
    <source>
        <dbReference type="EMBL" id="ATW27938.1"/>
    </source>
</evidence>
<keyword evidence="2" id="KW-0288">FMN</keyword>
<dbReference type="InterPro" id="IPR029039">
    <property type="entry name" value="Flavoprotein-like_sf"/>
</dbReference>
<dbReference type="PANTHER" id="PTHR43278:SF2">
    <property type="entry name" value="IRON-SULFUR FLAVOPROTEIN"/>
    <property type="match status" value="1"/>
</dbReference>
<reference evidence="4 5" key="1">
    <citation type="submission" date="2016-10" db="EMBL/GenBank/DDBJ databases">
        <title>Complete Genome Sequence of Peptococcaceae strain DCMF.</title>
        <authorList>
            <person name="Edwards R.J."/>
            <person name="Holland S.I."/>
            <person name="Deshpande N.P."/>
            <person name="Wong Y.K."/>
            <person name="Ertan H."/>
            <person name="Manefield M."/>
            <person name="Russell T.L."/>
            <person name="Lee M.J."/>
        </authorList>
    </citation>
    <scope>NUCLEOTIDE SEQUENCE [LARGE SCALE GENOMIC DNA]</scope>
    <source>
        <strain evidence="4 5">DCMF</strain>
    </source>
</reference>
<keyword evidence="5" id="KW-1185">Reference proteome</keyword>
<dbReference type="KEGG" id="fwa:DCMF_27140"/>
<feature type="domain" description="NADPH-dependent FMN reductase-like" evidence="3">
    <location>
        <begin position="19"/>
        <end position="102"/>
    </location>
</feature>
<sequence>MNALLISDKDYQTETYRRLKDLICSFLKEKGFEAELIEVGKEDLTFCMGCFGCWVKKPGECVINDRMTQINRNFINSTVVIYLSPIIFGQFSANIKNSLDRWIPNMLPFFETRPDGSTIHPPRYDRYPGQFVIGYGNELAEEDKQLFIDIIKKHRRNVEVLIYQGDDQQINERLKRINPGMVGGQL</sequence>
<dbReference type="GO" id="GO:0016491">
    <property type="term" value="F:oxidoreductase activity"/>
    <property type="evidence" value="ECO:0007669"/>
    <property type="project" value="InterPro"/>
</dbReference>
<keyword evidence="1" id="KW-0285">Flavoprotein</keyword>
<accession>A0A3G1KZW3</accession>
<dbReference type="EMBL" id="CP017634">
    <property type="protein sequence ID" value="ATW27938.1"/>
    <property type="molecule type" value="Genomic_DNA"/>
</dbReference>
<dbReference type="InterPro" id="IPR005025">
    <property type="entry name" value="FMN_Rdtase-like_dom"/>
</dbReference>
<dbReference type="Pfam" id="PF03358">
    <property type="entry name" value="FMN_red"/>
    <property type="match status" value="1"/>
</dbReference>
<dbReference type="Gene3D" id="3.40.50.360">
    <property type="match status" value="1"/>
</dbReference>
<dbReference type="Proteomes" id="UP000323521">
    <property type="component" value="Chromosome"/>
</dbReference>
<evidence type="ECO:0000259" key="3">
    <source>
        <dbReference type="Pfam" id="PF03358"/>
    </source>
</evidence>
<gene>
    <name evidence="4" type="ORF">DCMF_27140</name>
</gene>
<dbReference type="PANTHER" id="PTHR43278">
    <property type="entry name" value="NAD(P)H-DEPENDENT FMN-CONTAINING OXIDOREDUCTASE YWQN-RELATED"/>
    <property type="match status" value="1"/>
</dbReference>
<dbReference type="OrthoDB" id="9805976at2"/>
<evidence type="ECO:0000313" key="5">
    <source>
        <dbReference type="Proteomes" id="UP000323521"/>
    </source>
</evidence>